<reference evidence="10 11" key="1">
    <citation type="submission" date="2019-07" db="EMBL/GenBank/DDBJ databases">
        <title>Insights of Desulfuromonas acetexigens electromicrobiology.</title>
        <authorList>
            <person name="Katuri K."/>
            <person name="Sapireddy V."/>
            <person name="Shaw D.R."/>
            <person name="Saikaly P."/>
        </authorList>
    </citation>
    <scope>NUCLEOTIDE SEQUENCE [LARGE SCALE GENOMIC DNA]</scope>
    <source>
        <strain evidence="10 11">2873</strain>
    </source>
</reference>
<feature type="coiled-coil region" evidence="8">
    <location>
        <begin position="67"/>
        <end position="94"/>
    </location>
</feature>
<comment type="subcellular location">
    <subcellularLocation>
        <location evidence="1">Cell membrane</location>
        <topology evidence="1">Single-pass type II membrane protein</topology>
    </subcellularLocation>
</comment>
<keyword evidence="6 9" id="KW-0472">Membrane</keyword>
<evidence type="ECO:0000313" key="11">
    <source>
        <dbReference type="Proteomes" id="UP000317155"/>
    </source>
</evidence>
<keyword evidence="3 10" id="KW-0132">Cell division</keyword>
<keyword evidence="5 9" id="KW-1133">Transmembrane helix</keyword>
<gene>
    <name evidence="10" type="ORF">FL622_14760</name>
</gene>
<dbReference type="GO" id="GO:0005886">
    <property type="term" value="C:plasma membrane"/>
    <property type="evidence" value="ECO:0007669"/>
    <property type="project" value="UniProtKB-SubCell"/>
</dbReference>
<proteinExistence type="predicted"/>
<evidence type="ECO:0000256" key="5">
    <source>
        <dbReference type="ARBA" id="ARBA00022989"/>
    </source>
</evidence>
<keyword evidence="2" id="KW-1003">Cell membrane</keyword>
<evidence type="ECO:0000256" key="7">
    <source>
        <dbReference type="ARBA" id="ARBA00023306"/>
    </source>
</evidence>
<dbReference type="InterPro" id="IPR011922">
    <property type="entry name" value="Cell_div_FtsL"/>
</dbReference>
<accession>A0A550J706</accession>
<keyword evidence="4 9" id="KW-0812">Transmembrane</keyword>
<evidence type="ECO:0000256" key="2">
    <source>
        <dbReference type="ARBA" id="ARBA00022475"/>
    </source>
</evidence>
<dbReference type="AlphaFoldDB" id="A0A550J706"/>
<keyword evidence="8" id="KW-0175">Coiled coil</keyword>
<evidence type="ECO:0000256" key="8">
    <source>
        <dbReference type="SAM" id="Coils"/>
    </source>
</evidence>
<dbReference type="OrthoDB" id="5402260at2"/>
<protein>
    <submittedName>
        <fullName evidence="10">Cell division protein FtsL</fullName>
    </submittedName>
</protein>
<evidence type="ECO:0000256" key="6">
    <source>
        <dbReference type="ARBA" id="ARBA00023136"/>
    </source>
</evidence>
<organism evidence="10 11">
    <name type="scientific">Trichloromonas acetexigens</name>
    <dbReference type="NCBI Taxonomy" id="38815"/>
    <lineage>
        <taxon>Bacteria</taxon>
        <taxon>Pseudomonadati</taxon>
        <taxon>Thermodesulfobacteriota</taxon>
        <taxon>Desulfuromonadia</taxon>
        <taxon>Desulfuromonadales</taxon>
        <taxon>Trichloromonadaceae</taxon>
        <taxon>Trichloromonas</taxon>
    </lineage>
</organism>
<keyword evidence="7" id="KW-0131">Cell cycle</keyword>
<evidence type="ECO:0000256" key="3">
    <source>
        <dbReference type="ARBA" id="ARBA00022618"/>
    </source>
</evidence>
<dbReference type="EMBL" id="VJVV01000013">
    <property type="protein sequence ID" value="TRO78942.1"/>
    <property type="molecule type" value="Genomic_DNA"/>
</dbReference>
<feature type="transmembrane region" description="Helical" evidence="9">
    <location>
        <begin position="42"/>
        <end position="62"/>
    </location>
</feature>
<evidence type="ECO:0000256" key="9">
    <source>
        <dbReference type="SAM" id="Phobius"/>
    </source>
</evidence>
<evidence type="ECO:0000256" key="4">
    <source>
        <dbReference type="ARBA" id="ARBA00022692"/>
    </source>
</evidence>
<dbReference type="Proteomes" id="UP000317155">
    <property type="component" value="Unassembled WGS sequence"/>
</dbReference>
<comment type="caution">
    <text evidence="10">The sequence shown here is derived from an EMBL/GenBank/DDBJ whole genome shotgun (WGS) entry which is preliminary data.</text>
</comment>
<sequence length="126" mass="14580">MRYCGRYDACPWIEVLLKEVVVSEATVRSLPKINGFHLARPALLPLFIYLALLLAVSLFFVWSRITVVNLEYDISRLGVELREVEQEHKRLRLESAHLRSPVRIERVAINELGLRMPSLEQVILVD</sequence>
<name>A0A550J706_9BACT</name>
<evidence type="ECO:0000313" key="10">
    <source>
        <dbReference type="EMBL" id="TRO78942.1"/>
    </source>
</evidence>
<dbReference type="Pfam" id="PF04999">
    <property type="entry name" value="FtsL"/>
    <property type="match status" value="1"/>
</dbReference>
<dbReference type="GO" id="GO:0051301">
    <property type="term" value="P:cell division"/>
    <property type="evidence" value="ECO:0007669"/>
    <property type="project" value="UniProtKB-KW"/>
</dbReference>
<keyword evidence="11" id="KW-1185">Reference proteome</keyword>
<evidence type="ECO:0000256" key="1">
    <source>
        <dbReference type="ARBA" id="ARBA00004401"/>
    </source>
</evidence>